<evidence type="ECO:0000313" key="2">
    <source>
        <dbReference type="EMBL" id="EJW03786.1"/>
    </source>
</evidence>
<dbReference type="Proteomes" id="UP000003163">
    <property type="component" value="Unassembled WGS sequence"/>
</dbReference>
<dbReference type="OMA" id="IRENLEC"/>
<dbReference type="STRING" id="1003232.J9D7L6"/>
<evidence type="ECO:0000313" key="3">
    <source>
        <dbReference type="Proteomes" id="UP000003163"/>
    </source>
</evidence>
<evidence type="ECO:0000259" key="1">
    <source>
        <dbReference type="Pfam" id="PF12295"/>
    </source>
</evidence>
<dbReference type="GO" id="GO:0005847">
    <property type="term" value="C:mRNA cleavage and polyadenylation specificity factor complex"/>
    <property type="evidence" value="ECO:0007669"/>
    <property type="project" value="TreeGrafter"/>
</dbReference>
<keyword evidence="3" id="KW-1185">Reference proteome</keyword>
<name>J9D7L6_EDHAE</name>
<reference evidence="3" key="2">
    <citation type="submission" date="2015-07" db="EMBL/GenBank/DDBJ databases">
        <title>Contrasting host-pathogen interactions and genome evolution in two generalist and specialist microsporidian pathogens of mosquitoes.</title>
        <authorList>
            <consortium name="The Broad Institute Genomics Platform"/>
            <consortium name="The Broad Institute Genome Sequencing Center for Infectious Disease"/>
            <person name="Cuomo C.A."/>
            <person name="Sanscrainte N.D."/>
            <person name="Goldberg J.M."/>
            <person name="Heiman D."/>
            <person name="Young S."/>
            <person name="Zeng Q."/>
            <person name="Becnel J.J."/>
            <person name="Birren B.W."/>
        </authorList>
    </citation>
    <scope>NUCLEOTIDE SEQUENCE [LARGE SCALE GENOMIC DNA]</scope>
    <source>
        <strain evidence="3">USNM 41457</strain>
    </source>
</reference>
<dbReference type="Pfam" id="PF12295">
    <property type="entry name" value="Symplekin_C"/>
    <property type="match status" value="1"/>
</dbReference>
<reference evidence="2 3" key="1">
    <citation type="submission" date="2011-08" db="EMBL/GenBank/DDBJ databases">
        <authorList>
            <person name="Liu Z.J."/>
            <person name="Shi F.L."/>
            <person name="Lu J.Q."/>
            <person name="Li M."/>
            <person name="Wang Z.L."/>
        </authorList>
    </citation>
    <scope>NUCLEOTIDE SEQUENCE [LARGE SCALE GENOMIC DNA]</scope>
    <source>
        <strain evidence="2 3">USNM 41457</strain>
    </source>
</reference>
<dbReference type="InterPro" id="IPR021850">
    <property type="entry name" value="Symplekin/Pta1"/>
</dbReference>
<dbReference type="OrthoDB" id="331600at2759"/>
<dbReference type="VEuPathDB" id="MicrosporidiaDB:EDEG_01915"/>
<feature type="domain" description="Symplekin C-terminal" evidence="1">
    <location>
        <begin position="403"/>
        <end position="547"/>
    </location>
</feature>
<comment type="caution">
    <text evidence="2">The sequence shown here is derived from an EMBL/GenBank/DDBJ whole genome shotgun (WGS) entry which is preliminary data.</text>
</comment>
<sequence length="591" mass="70514">MNEIKRLMKENEIVSPDTYISLLNDVSENINKKNYLDILTFVVYLNEKPIEISTENENKFKSCIDNLISKLNDVLPRDLKPLLAKQTGLYVFHDNETLKNDIKTTNMALNSMISLISTTLIKYTTKEIENMIYFYFNPNSRKEIHYDFIKDILSQIYEIEDKQEKFRSMINFINVHSKKEIFRVLNYFIHNSIYDKIYFLTLYLINKTLYEEYLNIIFNESYYKRASFIEILPHFDLDLEKYDFNSEILHKIFQTRPLHRPKIVDYLTKNTRKKIWLLCFIEEMYDLFDESQFKKFGFSFDEHLKIASKNSKHLFYTFKNLKEIAPEHVEKALGPFANVLTTHENIIPSFCDEFEMTENLLFKDLFQIMCTSKKLPENVVKIFTDRFYSDENYFFELAQQLNKNQIFDQMENLLKNEESLLRFIALLQPVEIYCQIHYFKNMKNSIAASQLIKQRKDVFNEQVSCETIRKLSSGDLPPLFMRTVIVTLLNFPNCKTFVCELMIHLIQKQIWKDERLYSGFVKCLSILENEGINILMMLSEEQMLETIRRSGALLDNCEKYLNKNTFIPGNAGNIFKRVVRRELNRIRRARK</sequence>
<dbReference type="PANTHER" id="PTHR15245:SF20">
    <property type="entry name" value="SYMPLEKIN"/>
    <property type="match status" value="1"/>
</dbReference>
<dbReference type="PANTHER" id="PTHR15245">
    <property type="entry name" value="SYMPLEKIN-RELATED"/>
    <property type="match status" value="1"/>
</dbReference>
<dbReference type="EMBL" id="AFBI03000030">
    <property type="protein sequence ID" value="EJW03786.1"/>
    <property type="molecule type" value="Genomic_DNA"/>
</dbReference>
<accession>J9D7L6</accession>
<organism evidence="2 3">
    <name type="scientific">Edhazardia aedis (strain USNM 41457)</name>
    <name type="common">Microsporidian parasite</name>
    <dbReference type="NCBI Taxonomy" id="1003232"/>
    <lineage>
        <taxon>Eukaryota</taxon>
        <taxon>Fungi</taxon>
        <taxon>Fungi incertae sedis</taxon>
        <taxon>Microsporidia</taxon>
        <taxon>Edhazardia</taxon>
    </lineage>
</organism>
<protein>
    <recommendedName>
        <fullName evidence="1">Symplekin C-terminal domain-containing protein</fullName>
    </recommendedName>
</protein>
<dbReference type="InParanoid" id="J9D7L6"/>
<dbReference type="AlphaFoldDB" id="J9D7L6"/>
<proteinExistence type="predicted"/>
<dbReference type="InterPro" id="IPR022075">
    <property type="entry name" value="Symplekin_C"/>
</dbReference>
<dbReference type="HOGENOM" id="CLU_461524_0_0_1"/>
<gene>
    <name evidence="2" type="ORF">EDEG_01915</name>
</gene>